<reference evidence="1" key="1">
    <citation type="submission" date="2020-08" db="EMBL/GenBank/DDBJ databases">
        <title>Multicomponent nature underlies the extraordinary mechanical properties of spider dragline silk.</title>
        <authorList>
            <person name="Kono N."/>
            <person name="Nakamura H."/>
            <person name="Mori M."/>
            <person name="Yoshida Y."/>
            <person name="Ohtoshi R."/>
            <person name="Malay A.D."/>
            <person name="Moran D.A.P."/>
            <person name="Tomita M."/>
            <person name="Numata K."/>
            <person name="Arakawa K."/>
        </authorList>
    </citation>
    <scope>NUCLEOTIDE SEQUENCE</scope>
</reference>
<protein>
    <submittedName>
        <fullName evidence="1">Uncharacterized protein</fullName>
    </submittedName>
</protein>
<gene>
    <name evidence="1" type="ORF">TNCV_2180331</name>
</gene>
<evidence type="ECO:0000313" key="1">
    <source>
        <dbReference type="EMBL" id="GFY22772.1"/>
    </source>
</evidence>
<evidence type="ECO:0000313" key="2">
    <source>
        <dbReference type="Proteomes" id="UP000887159"/>
    </source>
</evidence>
<dbReference type="Proteomes" id="UP000887159">
    <property type="component" value="Unassembled WGS sequence"/>
</dbReference>
<proteinExistence type="predicted"/>
<comment type="caution">
    <text evidence="1">The sequence shown here is derived from an EMBL/GenBank/DDBJ whole genome shotgun (WGS) entry which is preliminary data.</text>
</comment>
<name>A0A8X7B9F1_TRICX</name>
<dbReference type="EMBL" id="BMAU01021361">
    <property type="protein sequence ID" value="GFY22772.1"/>
    <property type="molecule type" value="Genomic_DNA"/>
</dbReference>
<sequence length="98" mass="11123">MSALVLFRLLLVQKETHFAVFLGVLHSKFLGVLMSSVRLHVPLRALLCHPRSPPNSRSLAVVKISSIILGMYFRGVILIRVCVRCPNTKKFFFKVFVI</sequence>
<organism evidence="1 2">
    <name type="scientific">Trichonephila clavipes</name>
    <name type="common">Golden silk orbweaver</name>
    <name type="synonym">Nephila clavipes</name>
    <dbReference type="NCBI Taxonomy" id="2585209"/>
    <lineage>
        <taxon>Eukaryota</taxon>
        <taxon>Metazoa</taxon>
        <taxon>Ecdysozoa</taxon>
        <taxon>Arthropoda</taxon>
        <taxon>Chelicerata</taxon>
        <taxon>Arachnida</taxon>
        <taxon>Araneae</taxon>
        <taxon>Araneomorphae</taxon>
        <taxon>Entelegynae</taxon>
        <taxon>Araneoidea</taxon>
        <taxon>Nephilidae</taxon>
        <taxon>Trichonephila</taxon>
    </lineage>
</organism>
<dbReference type="AlphaFoldDB" id="A0A8X7B9F1"/>
<keyword evidence="2" id="KW-1185">Reference proteome</keyword>
<accession>A0A8X7B9F1</accession>